<feature type="coiled-coil region" evidence="6">
    <location>
        <begin position="699"/>
        <end position="820"/>
    </location>
</feature>
<dbReference type="GO" id="GO:0005874">
    <property type="term" value="C:microtubule"/>
    <property type="evidence" value="ECO:0007669"/>
    <property type="project" value="UniProtKB-KW"/>
</dbReference>
<dbReference type="InterPro" id="IPR044986">
    <property type="entry name" value="KIF15/KIN-12"/>
</dbReference>
<feature type="coiled-coil region" evidence="6">
    <location>
        <begin position="385"/>
        <end position="440"/>
    </location>
</feature>
<evidence type="ECO:0000313" key="9">
    <source>
        <dbReference type="Proteomes" id="UP000054266"/>
    </source>
</evidence>
<feature type="region of interest" description="Disordered" evidence="7">
    <location>
        <begin position="51"/>
        <end position="80"/>
    </location>
</feature>
<evidence type="ECO:0000256" key="4">
    <source>
        <dbReference type="ARBA" id="ARBA00023054"/>
    </source>
</evidence>
<evidence type="ECO:0000256" key="2">
    <source>
        <dbReference type="ARBA" id="ARBA00022741"/>
    </source>
</evidence>
<dbReference type="AlphaFoldDB" id="A0A0D2FWF2"/>
<evidence type="ECO:0000256" key="3">
    <source>
        <dbReference type="ARBA" id="ARBA00022840"/>
    </source>
</evidence>
<sequence length="956" mass="106518">MAFRSLSAMTVGGLAVVIGCTLIEATRQNKALSAKQQDECLEAPLQARLDRTPDALNTSSVEPNTLTKSQDVSIKDASQENEVDTAGSVLSLDTLEEVIDTEASVTSLILRGYLEDDTEEPTSGDEDAPHVQDSEALVPYGPTSTAMTLYRPFTYLHTSTHLITRSQPPLSVSSHLSKSTRLVLHGFPAHLGVTFIYHQVWDRLLVDTASPTEKFWKGVLRRSCARNYRKCFALDGLASLHQSDVEDIDLTRRLEGVSGAAEVAIPVVEENHVQPGDSSLKSDDGDTSGMIQGLCHVFSENEDSFTSAGDSTPPTSHGDAIESLMVEGHCDDSLKVDTPGGPTSQLTASEETPSCGLGEQAINKRQLEEELHHQQFLSSGLRSQLVDCEERLEDTQAKLREAEHQRRLYEAESDETSQQVLKLQQELAFIKRQLADEKNVSSVPSQSHRVANPAVAAGFNVPAIMASYSHACEVAKTATADSEYVRGMLQEVIKERDYLNRQLHQKDCCVNEVSQRLQGQLSQANDLNAHLRDNIGGLEGQINHLLQAKEVSDELNAGLKAHVTELAANNQTLLHDFTNKLIADPQDIIDPVKCTYNEARDLRNQIESAQATSAQFAKANQSLSKELQQEKEKSSSLQTDRDLLNNKCARLAANYEVLEDKVEHWMETLPRVLRRRPEVSEEEHAAWKEDYFLQSRAHVVKTKRKLKAAALDVSNLEAKLATMERKHKAEVAHLEGSVSELTSKNVELEAENFNLGLNLHDAQGQVELLQSQLARSNQAGQRWKEQCESHVWGDTAAIVRNAHRDEVETLKDQNHALQHMNTELRLGKEVAARDVSLFKWNFAETITRMREFEAEWEFARAKTDALEERFAEELRKEPLRIQRRDAFEEMSLEQKQQLLRTEDAWIVIATGINLGRGDDGDRASPAMGVWEAFMAEVKAHQENRDKVASEDPGSKS</sequence>
<keyword evidence="9" id="KW-1185">Reference proteome</keyword>
<name>A0A0D2FWF2_9EURO</name>
<feature type="compositionally biased region" description="Acidic residues" evidence="7">
    <location>
        <begin position="117"/>
        <end position="126"/>
    </location>
</feature>
<keyword evidence="3" id="KW-0067">ATP-binding</keyword>
<dbReference type="PROSITE" id="PS51257">
    <property type="entry name" value="PROKAR_LIPOPROTEIN"/>
    <property type="match status" value="1"/>
</dbReference>
<keyword evidence="2" id="KW-0547">Nucleotide-binding</keyword>
<evidence type="ECO:0000256" key="7">
    <source>
        <dbReference type="SAM" id="MobiDB-lite"/>
    </source>
</evidence>
<dbReference type="HOGENOM" id="CLU_346120_0_0_1"/>
<evidence type="ECO:0000256" key="6">
    <source>
        <dbReference type="SAM" id="Coils"/>
    </source>
</evidence>
<evidence type="ECO:0000256" key="5">
    <source>
        <dbReference type="ARBA" id="ARBA00023175"/>
    </source>
</evidence>
<proteinExistence type="predicted"/>
<dbReference type="STRING" id="5601.A0A0D2FWF2"/>
<dbReference type="PANTHER" id="PTHR37739">
    <property type="entry name" value="KINESIN-LIKE PROTEIN KIN-12D"/>
    <property type="match status" value="1"/>
</dbReference>
<keyword evidence="1" id="KW-0493">Microtubule</keyword>
<organism evidence="8 9">
    <name type="scientific">Phialophora macrospora</name>
    <dbReference type="NCBI Taxonomy" id="1851006"/>
    <lineage>
        <taxon>Eukaryota</taxon>
        <taxon>Fungi</taxon>
        <taxon>Dikarya</taxon>
        <taxon>Ascomycota</taxon>
        <taxon>Pezizomycotina</taxon>
        <taxon>Eurotiomycetes</taxon>
        <taxon>Chaetothyriomycetidae</taxon>
        <taxon>Chaetothyriales</taxon>
        <taxon>Herpotrichiellaceae</taxon>
        <taxon>Phialophora</taxon>
    </lineage>
</organism>
<gene>
    <name evidence="8" type="ORF">PV04_03054</name>
</gene>
<protein>
    <submittedName>
        <fullName evidence="8">Uncharacterized protein</fullName>
    </submittedName>
</protein>
<feature type="coiled-coil region" evidence="6">
    <location>
        <begin position="592"/>
        <end position="668"/>
    </location>
</feature>
<keyword evidence="5" id="KW-0505">Motor protein</keyword>
<reference evidence="8 9" key="1">
    <citation type="submission" date="2015-01" db="EMBL/GenBank/DDBJ databases">
        <title>The Genome Sequence of Capronia semiimmersa CBS27337.</title>
        <authorList>
            <consortium name="The Broad Institute Genomics Platform"/>
            <person name="Cuomo C."/>
            <person name="de Hoog S."/>
            <person name="Gorbushina A."/>
            <person name="Stielow B."/>
            <person name="Teixiera M."/>
            <person name="Abouelleil A."/>
            <person name="Chapman S.B."/>
            <person name="Priest M."/>
            <person name="Young S.K."/>
            <person name="Wortman J."/>
            <person name="Nusbaum C."/>
            <person name="Birren B."/>
        </authorList>
    </citation>
    <scope>NUCLEOTIDE SEQUENCE [LARGE SCALE GENOMIC DNA]</scope>
    <source>
        <strain evidence="8 9">CBS 27337</strain>
    </source>
</reference>
<accession>A0A0D2FWF2</accession>
<dbReference type="GO" id="GO:0005524">
    <property type="term" value="F:ATP binding"/>
    <property type="evidence" value="ECO:0007669"/>
    <property type="project" value="UniProtKB-KW"/>
</dbReference>
<evidence type="ECO:0000313" key="8">
    <source>
        <dbReference type="EMBL" id="KIW70815.1"/>
    </source>
</evidence>
<dbReference type="Proteomes" id="UP000054266">
    <property type="component" value="Unassembled WGS sequence"/>
</dbReference>
<evidence type="ECO:0000256" key="1">
    <source>
        <dbReference type="ARBA" id="ARBA00022701"/>
    </source>
</evidence>
<feature type="compositionally biased region" description="Polar residues" evidence="7">
    <location>
        <begin position="55"/>
        <end position="72"/>
    </location>
</feature>
<dbReference type="PANTHER" id="PTHR37739:SF16">
    <property type="entry name" value="KINESIN-LIKE PROTEIN"/>
    <property type="match status" value="1"/>
</dbReference>
<feature type="region of interest" description="Disordered" evidence="7">
    <location>
        <begin position="117"/>
        <end position="136"/>
    </location>
</feature>
<keyword evidence="4 6" id="KW-0175">Coiled coil</keyword>
<dbReference type="EMBL" id="KN846957">
    <property type="protein sequence ID" value="KIW70815.1"/>
    <property type="molecule type" value="Genomic_DNA"/>
</dbReference>